<keyword evidence="3" id="KW-0456">Lyase</keyword>
<accession>A0A3S4LVL6</accession>
<evidence type="ECO:0000256" key="1">
    <source>
        <dbReference type="SAM" id="MobiDB-lite"/>
    </source>
</evidence>
<sequence length="51" mass="5446">MGPGSSRDWAAKGPRLLGIRVVIAESFERIHRSKPDWDGDPAAGVSTGRNA</sequence>
<dbReference type="AlphaFoldDB" id="A0A3S4LVL6"/>
<dbReference type="InterPro" id="IPR006249">
    <property type="entry name" value="Aconitase/IRP2"/>
</dbReference>
<dbReference type="SUPFAM" id="SSF52016">
    <property type="entry name" value="LeuD/IlvD-like"/>
    <property type="match status" value="1"/>
</dbReference>
<dbReference type="Pfam" id="PF00694">
    <property type="entry name" value="Aconitase_C"/>
    <property type="match status" value="1"/>
</dbReference>
<dbReference type="EC" id="4.2.1.3" evidence="3"/>
<organism evidence="3 4">
    <name type="scientific">Salmonella enterica I</name>
    <dbReference type="NCBI Taxonomy" id="59201"/>
    <lineage>
        <taxon>Bacteria</taxon>
        <taxon>Pseudomonadati</taxon>
        <taxon>Pseudomonadota</taxon>
        <taxon>Gammaproteobacteria</taxon>
        <taxon>Enterobacterales</taxon>
        <taxon>Enterobacteriaceae</taxon>
        <taxon>Salmonella</taxon>
    </lineage>
</organism>
<reference evidence="3 4" key="1">
    <citation type="submission" date="2018-12" db="EMBL/GenBank/DDBJ databases">
        <authorList>
            <consortium name="Pathogen Informatics"/>
        </authorList>
    </citation>
    <scope>NUCLEOTIDE SEQUENCE [LARGE SCALE GENOMIC DNA]</scope>
    <source>
        <strain evidence="3 4">NCTC6754</strain>
    </source>
</reference>
<evidence type="ECO:0000313" key="3">
    <source>
        <dbReference type="EMBL" id="VEB58930.1"/>
    </source>
</evidence>
<proteinExistence type="predicted"/>
<protein>
    <submittedName>
        <fullName evidence="3">Aconitate hydratase 1</fullName>
        <ecNumber evidence="3">4.2.1.3</ecNumber>
    </submittedName>
</protein>
<evidence type="ECO:0000259" key="2">
    <source>
        <dbReference type="Pfam" id="PF00694"/>
    </source>
</evidence>
<dbReference type="Proteomes" id="UP000269208">
    <property type="component" value="Chromosome"/>
</dbReference>
<dbReference type="PANTHER" id="PTHR11670">
    <property type="entry name" value="ACONITASE/IRON-RESPONSIVE ELEMENT FAMILY MEMBER"/>
    <property type="match status" value="1"/>
</dbReference>
<dbReference type="EMBL" id="LR134190">
    <property type="protein sequence ID" value="VEB58930.1"/>
    <property type="molecule type" value="Genomic_DNA"/>
</dbReference>
<feature type="region of interest" description="Disordered" evidence="1">
    <location>
        <begin position="30"/>
        <end position="51"/>
    </location>
</feature>
<name>A0A3S4LVL6_SALET</name>
<evidence type="ECO:0000313" key="4">
    <source>
        <dbReference type="Proteomes" id="UP000269208"/>
    </source>
</evidence>
<gene>
    <name evidence="3" type="primary">acnA_9</name>
    <name evidence="3" type="ORF">NCTC6754_05664</name>
</gene>
<feature type="domain" description="Aconitase A/isopropylmalate dehydratase small subunit swivel" evidence="2">
    <location>
        <begin position="2"/>
        <end position="33"/>
    </location>
</feature>
<dbReference type="InterPro" id="IPR000573">
    <property type="entry name" value="AconitaseA/IPMdHydase_ssu_swvl"/>
</dbReference>
<dbReference type="InterPro" id="IPR015928">
    <property type="entry name" value="Aconitase/3IPM_dehydase_swvl"/>
</dbReference>
<dbReference type="Gene3D" id="3.20.19.10">
    <property type="entry name" value="Aconitase, domain 4"/>
    <property type="match status" value="1"/>
</dbReference>
<dbReference type="GO" id="GO:0003994">
    <property type="term" value="F:aconitate hydratase activity"/>
    <property type="evidence" value="ECO:0007669"/>
    <property type="project" value="UniProtKB-EC"/>
</dbReference>